<keyword evidence="4" id="KW-1185">Reference proteome</keyword>
<name>A0A3Q9C2V8_9ACTN</name>
<dbReference type="KEGG" id="saqu:EJC51_32445"/>
<dbReference type="EMBL" id="CP034463">
    <property type="protein sequence ID" value="AZP20376.1"/>
    <property type="molecule type" value="Genomic_DNA"/>
</dbReference>
<dbReference type="InterPro" id="IPR007111">
    <property type="entry name" value="NACHT_NTPase"/>
</dbReference>
<dbReference type="Proteomes" id="UP000280197">
    <property type="component" value="Chromosome"/>
</dbReference>
<dbReference type="Gene3D" id="3.40.50.300">
    <property type="entry name" value="P-loop containing nucleotide triphosphate hydrolases"/>
    <property type="match status" value="1"/>
</dbReference>
<gene>
    <name evidence="3" type="ORF">EJC51_32445</name>
</gene>
<dbReference type="PROSITE" id="PS50837">
    <property type="entry name" value="NACHT"/>
    <property type="match status" value="1"/>
</dbReference>
<feature type="domain" description="NACHT" evidence="2">
    <location>
        <begin position="198"/>
        <end position="332"/>
    </location>
</feature>
<evidence type="ECO:0000256" key="1">
    <source>
        <dbReference type="SAM" id="MobiDB-lite"/>
    </source>
</evidence>
<organism evidence="3 4">
    <name type="scientific">Streptomyces aquilus</name>
    <dbReference type="NCBI Taxonomy" id="2548456"/>
    <lineage>
        <taxon>Bacteria</taxon>
        <taxon>Bacillati</taxon>
        <taxon>Actinomycetota</taxon>
        <taxon>Actinomycetes</taxon>
        <taxon>Kitasatosporales</taxon>
        <taxon>Streptomycetaceae</taxon>
        <taxon>Streptomyces</taxon>
    </lineage>
</organism>
<evidence type="ECO:0000313" key="4">
    <source>
        <dbReference type="Proteomes" id="UP000280197"/>
    </source>
</evidence>
<dbReference type="PANTHER" id="PTHR46844:SF1">
    <property type="entry name" value="SLR5058 PROTEIN"/>
    <property type="match status" value="1"/>
</dbReference>
<dbReference type="RefSeq" id="WP_126274317.1">
    <property type="nucleotide sequence ID" value="NZ_CP034463.1"/>
</dbReference>
<dbReference type="SUPFAM" id="SSF52540">
    <property type="entry name" value="P-loop containing nucleoside triphosphate hydrolases"/>
    <property type="match status" value="1"/>
</dbReference>
<accession>A0A3Q9C2V8</accession>
<proteinExistence type="predicted"/>
<dbReference type="InterPro" id="IPR027417">
    <property type="entry name" value="P-loop_NTPase"/>
</dbReference>
<feature type="compositionally biased region" description="Basic and acidic residues" evidence="1">
    <location>
        <begin position="164"/>
        <end position="175"/>
    </location>
</feature>
<sequence length="1187" mass="130658">MPGGRPPKGDQQRHPELEELADWFTQAVEGAGYQSLNAVVRADLATRNVVYGISNATRLYAIRQVKAYAVALGRDPAEVEPIWTRAKEAMDRAADAARTAHAPKLTSWSELPLPSLSLKTLLEAQARAVERLPYDMLGVEEPPLSMVYVRQRVRTPRTISPGTAEHHAGEPRDEPNAGADSLRVEARLPVQDALARHEHLLITGEPGAGKSTLTSHLAWTLARIWLRQETSASAPVSEPVVPVRVAAHTLVGEAASWSKTLDRAVRRSMGASLIADPAPWLFQGRVNGARWLILLDGLDEITDYDARKAVVKSIAQYARTSGDYRFVITSRPLPEAELAPLRTATLGEYALDLFGAEELREFADKWFHAQFEDPHPAQAAADRFRKDTDDSRLRELVRNPLLATIAAVSATVSPHRPLPTNRVSLYESFLDRLLIQGTSDDRTGPSALRRRLHDDPDRLALHLWLGRHKRAVLRVLGRHRLETDGPLLVAAANWVRKNAPMSLDGLPGWRDDLPDFLRGTGLLVSEENGFRFLHHSFAEYFAAEAYAADMPTDFPDFESWFWRAAQDDDQTLAVFVLCLWAKREECDPDLLADRLHSGAAGGHHRPLVAGLLLAEGVQFGEQHCHRLIERLTYIARCTWNATAREAAFDALGSLGHIPGVAERLKDIAEQVHLAGADRLLAIRALSRFRPAAVSEELLRDVLGGIHNWLDKAAEVAVTLGPWAMEAVGDRAREVLGHPAESPSVAGAAAEALARLDLAEDVDRLARTALADHTLRSDTVRQLTESWLTTAPHGTTDQVAASIVALILERPAFDMFSYVAAGEVLVKFGEIAAAVQLARKLLASYPVWPKPLDWAAETLIKAQGQEALAEIKDTFAHCSADSGHYPWVASQLSAALAKLDAAEDAVAWARKALGQPGWYLGYADDPAEAWLAAEGPSAAEAVMRATDRGRRVLSHDRSSVAQALFDAGARDEADEIAELALRTPNAYYRENYERAVRIIVKTRGVAAGEDLLEIWRSTPALGVNSHWLWAVTSALPDCKQERDRLLPVLSELGRALVALPSADRPAVMAGLRTLLEVEGTDAVPLAVHTATQQTWLSWDHTRELAAECAALGRRDAAMHLWRHMLEQAEALDGLYFTLLYDMQAADATRDAATWTRELLEKGGLRPARATRFRRLLAWIEAEEQELGT</sequence>
<dbReference type="PANTHER" id="PTHR46844">
    <property type="entry name" value="SLR5058 PROTEIN"/>
    <property type="match status" value="1"/>
</dbReference>
<evidence type="ECO:0000313" key="3">
    <source>
        <dbReference type="EMBL" id="AZP20376.1"/>
    </source>
</evidence>
<evidence type="ECO:0000259" key="2">
    <source>
        <dbReference type="PROSITE" id="PS50837"/>
    </source>
</evidence>
<feature type="region of interest" description="Disordered" evidence="1">
    <location>
        <begin position="157"/>
        <end position="178"/>
    </location>
</feature>
<reference evidence="3 4" key="1">
    <citation type="submission" date="2018-12" db="EMBL/GenBank/DDBJ databases">
        <authorList>
            <person name="Li K."/>
        </authorList>
    </citation>
    <scope>NUCLEOTIDE SEQUENCE [LARGE SCALE GENOMIC DNA]</scope>
    <source>
        <strain evidence="4">CR22</strain>
    </source>
</reference>
<protein>
    <recommendedName>
        <fullName evidence="2">NACHT domain-containing protein</fullName>
    </recommendedName>
</protein>
<dbReference type="AlphaFoldDB" id="A0A3Q9C2V8"/>